<keyword evidence="2" id="KW-1185">Reference proteome</keyword>
<gene>
    <name evidence="1" type="ORF">SAMN06265340_104125</name>
</gene>
<dbReference type="Proteomes" id="UP000198405">
    <property type="component" value="Unassembled WGS sequence"/>
</dbReference>
<reference evidence="2" key="1">
    <citation type="submission" date="2017-06" db="EMBL/GenBank/DDBJ databases">
        <authorList>
            <person name="Varghese N."/>
            <person name="Submissions S."/>
        </authorList>
    </citation>
    <scope>NUCLEOTIDE SEQUENCE [LARGE SCALE GENOMIC DNA]</scope>
    <source>
        <strain evidence="2">DSM 15668</strain>
    </source>
</reference>
<proteinExistence type="predicted"/>
<accession>A0A238YR06</accession>
<evidence type="ECO:0000313" key="2">
    <source>
        <dbReference type="Proteomes" id="UP000198405"/>
    </source>
</evidence>
<dbReference type="RefSeq" id="WP_180706430.1">
    <property type="nucleotide sequence ID" value="NZ_FZOB01000004.1"/>
</dbReference>
<dbReference type="EMBL" id="FZOB01000004">
    <property type="protein sequence ID" value="SNR73577.1"/>
    <property type="molecule type" value="Genomic_DNA"/>
</dbReference>
<organism evidence="1 2">
    <name type="scientific">Desulfurobacterium atlanticum</name>
    <dbReference type="NCBI Taxonomy" id="240169"/>
    <lineage>
        <taxon>Bacteria</taxon>
        <taxon>Pseudomonadati</taxon>
        <taxon>Aquificota</taxon>
        <taxon>Aquificia</taxon>
        <taxon>Desulfurobacteriales</taxon>
        <taxon>Desulfurobacteriaceae</taxon>
        <taxon>Desulfurobacterium</taxon>
    </lineage>
</organism>
<protein>
    <submittedName>
        <fullName evidence="1">Uncharacterized protein</fullName>
    </submittedName>
</protein>
<sequence length="55" mass="6661">MKKEPLHWLHEQLERLCDSISSTEFSESEKEKMIEWMLEIIAYFETLSEDENGNR</sequence>
<name>A0A238YR06_9BACT</name>
<dbReference type="AlphaFoldDB" id="A0A238YR06"/>
<evidence type="ECO:0000313" key="1">
    <source>
        <dbReference type="EMBL" id="SNR73577.1"/>
    </source>
</evidence>